<comment type="pathway">
    <text evidence="2">Lipid metabolism; mitochondrial fatty acid beta-oxidation.</text>
</comment>
<keyword evidence="5 16" id="KW-0285">Flavoprotein</keyword>
<feature type="domain" description="Acyl-CoA oxidase/dehydrogenase middle" evidence="18">
    <location>
        <begin position="2"/>
        <end position="77"/>
    </location>
</feature>
<comment type="catalytic activity">
    <reaction evidence="15">
        <text>hexanoyl-CoA + oxidized [electron-transfer flavoprotein] + H(+) = (2E)-hexenoyl-CoA + reduced [electron-transfer flavoprotein]</text>
        <dbReference type="Rhea" id="RHEA:43464"/>
        <dbReference type="Rhea" id="RHEA-COMP:10685"/>
        <dbReference type="Rhea" id="RHEA-COMP:10686"/>
        <dbReference type="ChEBI" id="CHEBI:15378"/>
        <dbReference type="ChEBI" id="CHEBI:57692"/>
        <dbReference type="ChEBI" id="CHEBI:58307"/>
        <dbReference type="ChEBI" id="CHEBI:62077"/>
        <dbReference type="ChEBI" id="CHEBI:62620"/>
    </reaction>
    <physiologicalReaction direction="left-to-right" evidence="15">
        <dbReference type="Rhea" id="RHEA:43465"/>
    </physiologicalReaction>
</comment>
<organism evidence="19 20">
    <name type="scientific">Xenoophorus captivus</name>
    <dbReference type="NCBI Taxonomy" id="1517983"/>
    <lineage>
        <taxon>Eukaryota</taxon>
        <taxon>Metazoa</taxon>
        <taxon>Chordata</taxon>
        <taxon>Craniata</taxon>
        <taxon>Vertebrata</taxon>
        <taxon>Euteleostomi</taxon>
        <taxon>Actinopterygii</taxon>
        <taxon>Neopterygii</taxon>
        <taxon>Teleostei</taxon>
        <taxon>Neoteleostei</taxon>
        <taxon>Acanthomorphata</taxon>
        <taxon>Ovalentaria</taxon>
        <taxon>Atherinomorphae</taxon>
        <taxon>Cyprinodontiformes</taxon>
        <taxon>Goodeidae</taxon>
        <taxon>Xenoophorus</taxon>
    </lineage>
</organism>
<evidence type="ECO:0000256" key="11">
    <source>
        <dbReference type="ARBA" id="ARBA00047893"/>
    </source>
</evidence>
<sequence>MGDEYVVNGQKMWITNGGKANWYFLLARTSPDPKCPASKAFTGFIVDADTPGIQLGRKEMNMGQRCSDTRGITFEEVRIPKENVLIAEGAGFKIAMGAFDNTRPPHQAVSFLLAEMAMKVELARMAYQRSAWEVDQGRRNTYYASIAKAFAGDIANQVATDAVQVFGGNGFNSEYPVEKLMRDAKIYQVRNIFYLLLVVKHADFLNLSFFFVDLRRNSSNPKAHYRQRTSGKVQEMNRSLIRPHLQ</sequence>
<evidence type="ECO:0000256" key="8">
    <source>
        <dbReference type="ARBA" id="ARBA00022946"/>
    </source>
</evidence>
<evidence type="ECO:0000259" key="18">
    <source>
        <dbReference type="Pfam" id="PF02770"/>
    </source>
</evidence>
<evidence type="ECO:0000256" key="13">
    <source>
        <dbReference type="ARBA" id="ARBA00048877"/>
    </source>
</evidence>
<evidence type="ECO:0000256" key="9">
    <source>
        <dbReference type="ARBA" id="ARBA00023002"/>
    </source>
</evidence>
<accession>A0ABV0SFU1</accession>
<evidence type="ECO:0000313" key="20">
    <source>
        <dbReference type="Proteomes" id="UP001434883"/>
    </source>
</evidence>
<evidence type="ECO:0000313" key="19">
    <source>
        <dbReference type="EMBL" id="MEQ2218832.1"/>
    </source>
</evidence>
<dbReference type="InterPro" id="IPR036250">
    <property type="entry name" value="AcylCo_DH-like_C"/>
</dbReference>
<keyword evidence="7" id="KW-0276">Fatty acid metabolism</keyword>
<evidence type="ECO:0000256" key="7">
    <source>
        <dbReference type="ARBA" id="ARBA00022832"/>
    </source>
</evidence>
<evidence type="ECO:0000256" key="1">
    <source>
        <dbReference type="ARBA" id="ARBA00001974"/>
    </source>
</evidence>
<dbReference type="InterPro" id="IPR009100">
    <property type="entry name" value="AcylCoA_DH/oxidase_NM_dom_sf"/>
</dbReference>
<dbReference type="InterPro" id="IPR046373">
    <property type="entry name" value="Acyl-CoA_Oxase/DH_mid-dom_sf"/>
</dbReference>
<comment type="caution">
    <text evidence="19">The sequence shown here is derived from an EMBL/GenBank/DDBJ whole genome shotgun (WGS) entry which is preliminary data.</text>
</comment>
<comment type="catalytic activity">
    <reaction evidence="11">
        <text>dodecanoyl-CoA + oxidized [electron-transfer flavoprotein] + H(+) = (2E)-dodecenoyl-CoA + reduced [electron-transfer flavoprotein]</text>
        <dbReference type="Rhea" id="RHEA:47296"/>
        <dbReference type="Rhea" id="RHEA-COMP:10685"/>
        <dbReference type="Rhea" id="RHEA-COMP:10686"/>
        <dbReference type="ChEBI" id="CHEBI:15378"/>
        <dbReference type="ChEBI" id="CHEBI:57330"/>
        <dbReference type="ChEBI" id="CHEBI:57375"/>
        <dbReference type="ChEBI" id="CHEBI:57692"/>
        <dbReference type="ChEBI" id="CHEBI:58307"/>
    </reaction>
    <physiologicalReaction direction="left-to-right" evidence="11">
        <dbReference type="Rhea" id="RHEA:47297"/>
    </physiologicalReaction>
</comment>
<dbReference type="SUPFAM" id="SSF56645">
    <property type="entry name" value="Acyl-CoA dehydrogenase NM domain-like"/>
    <property type="match status" value="1"/>
</dbReference>
<proteinExistence type="inferred from homology"/>
<dbReference type="InterPro" id="IPR006089">
    <property type="entry name" value="Acyl-CoA_DH_CS"/>
</dbReference>
<comment type="catalytic activity">
    <reaction evidence="12">
        <text>oxidized [electron-transfer flavoprotein] + hexadecanoyl-CoA + H(+) = (2E)-hexadecenoyl-CoA + reduced [electron-transfer flavoprotein]</text>
        <dbReference type="Rhea" id="RHEA:43448"/>
        <dbReference type="Rhea" id="RHEA-COMP:10685"/>
        <dbReference type="Rhea" id="RHEA-COMP:10686"/>
        <dbReference type="ChEBI" id="CHEBI:15378"/>
        <dbReference type="ChEBI" id="CHEBI:57379"/>
        <dbReference type="ChEBI" id="CHEBI:57692"/>
        <dbReference type="ChEBI" id="CHEBI:58307"/>
        <dbReference type="ChEBI" id="CHEBI:61526"/>
    </reaction>
    <physiologicalReaction direction="left-to-right" evidence="12">
        <dbReference type="Rhea" id="RHEA:43449"/>
    </physiologicalReaction>
</comment>
<comment type="catalytic activity">
    <reaction evidence="14">
        <text>tetradecanoyl-CoA + oxidized [electron-transfer flavoprotein] + H(+) = (2E)-tetradecenoyl-CoA + reduced [electron-transfer flavoprotein]</text>
        <dbReference type="Rhea" id="RHEA:47316"/>
        <dbReference type="Rhea" id="RHEA-COMP:10685"/>
        <dbReference type="Rhea" id="RHEA-COMP:10686"/>
        <dbReference type="ChEBI" id="CHEBI:15378"/>
        <dbReference type="ChEBI" id="CHEBI:57385"/>
        <dbReference type="ChEBI" id="CHEBI:57692"/>
        <dbReference type="ChEBI" id="CHEBI:58307"/>
        <dbReference type="ChEBI" id="CHEBI:61405"/>
    </reaction>
    <physiologicalReaction direction="left-to-right" evidence="14">
        <dbReference type="Rhea" id="RHEA:47317"/>
    </physiologicalReaction>
</comment>
<evidence type="ECO:0000256" key="4">
    <source>
        <dbReference type="ARBA" id="ARBA00019125"/>
    </source>
</evidence>
<dbReference type="PANTHER" id="PTHR48083">
    <property type="entry name" value="MEDIUM-CHAIN SPECIFIC ACYL-COA DEHYDROGENASE, MITOCHONDRIAL-RELATED"/>
    <property type="match status" value="1"/>
</dbReference>
<evidence type="ECO:0000256" key="2">
    <source>
        <dbReference type="ARBA" id="ARBA00005198"/>
    </source>
</evidence>
<keyword evidence="7" id="KW-0443">Lipid metabolism</keyword>
<keyword evidence="20" id="KW-1185">Reference proteome</keyword>
<dbReference type="Gene3D" id="2.40.110.10">
    <property type="entry name" value="Butyryl-CoA Dehydrogenase, subunit A, domain 2"/>
    <property type="match status" value="1"/>
</dbReference>
<name>A0ABV0SFU1_9TELE</name>
<dbReference type="Pfam" id="PF02770">
    <property type="entry name" value="Acyl-CoA_dh_M"/>
    <property type="match status" value="1"/>
</dbReference>
<dbReference type="PROSITE" id="PS00073">
    <property type="entry name" value="ACYL_COA_DH_2"/>
    <property type="match status" value="1"/>
</dbReference>
<reference evidence="19 20" key="1">
    <citation type="submission" date="2021-06" db="EMBL/GenBank/DDBJ databases">
        <authorList>
            <person name="Palmer J.M."/>
        </authorList>
    </citation>
    <scope>NUCLEOTIDE SEQUENCE [LARGE SCALE GENOMIC DNA]</scope>
    <source>
        <strain evidence="19 20">XC_2019</strain>
        <tissue evidence="19">Muscle</tissue>
    </source>
</reference>
<evidence type="ECO:0000256" key="10">
    <source>
        <dbReference type="ARBA" id="ARBA00047546"/>
    </source>
</evidence>
<evidence type="ECO:0000256" key="12">
    <source>
        <dbReference type="ARBA" id="ARBA00047916"/>
    </source>
</evidence>
<gene>
    <name evidence="19" type="ORF">XENOCAPTIV_008680</name>
</gene>
<dbReference type="Gene3D" id="1.20.140.10">
    <property type="entry name" value="Butyryl-CoA Dehydrogenase, subunit A, domain 3"/>
    <property type="match status" value="1"/>
</dbReference>
<dbReference type="InterPro" id="IPR050741">
    <property type="entry name" value="Acyl-CoA_dehydrogenase"/>
</dbReference>
<evidence type="ECO:0000256" key="5">
    <source>
        <dbReference type="ARBA" id="ARBA00022630"/>
    </source>
</evidence>
<dbReference type="InterPro" id="IPR006091">
    <property type="entry name" value="Acyl-CoA_Oxase/DH_mid-dom"/>
</dbReference>
<evidence type="ECO:0000256" key="6">
    <source>
        <dbReference type="ARBA" id="ARBA00022827"/>
    </source>
</evidence>
<comment type="cofactor">
    <cofactor evidence="1 16">
        <name>FAD</name>
        <dbReference type="ChEBI" id="CHEBI:57692"/>
    </cofactor>
</comment>
<dbReference type="EMBL" id="JAHRIN010077644">
    <property type="protein sequence ID" value="MEQ2218832.1"/>
    <property type="molecule type" value="Genomic_DNA"/>
</dbReference>
<evidence type="ECO:0000259" key="17">
    <source>
        <dbReference type="Pfam" id="PF00441"/>
    </source>
</evidence>
<keyword evidence="9 16" id="KW-0560">Oxidoreductase</keyword>
<dbReference type="SUPFAM" id="SSF47203">
    <property type="entry name" value="Acyl-CoA dehydrogenase C-terminal domain-like"/>
    <property type="match status" value="1"/>
</dbReference>
<comment type="similarity">
    <text evidence="3 16">Belongs to the acyl-CoA dehydrogenase family.</text>
</comment>
<keyword evidence="6 16" id="KW-0274">FAD</keyword>
<evidence type="ECO:0000256" key="15">
    <source>
        <dbReference type="ARBA" id="ARBA00049192"/>
    </source>
</evidence>
<feature type="domain" description="Acyl-CoA dehydrogenase/oxidase C-terminal" evidence="17">
    <location>
        <begin position="105"/>
        <end position="188"/>
    </location>
</feature>
<evidence type="ECO:0000256" key="14">
    <source>
        <dbReference type="ARBA" id="ARBA00049038"/>
    </source>
</evidence>
<keyword evidence="8" id="KW-0809">Transit peptide</keyword>
<evidence type="ECO:0000256" key="3">
    <source>
        <dbReference type="ARBA" id="ARBA00009347"/>
    </source>
</evidence>
<dbReference type="Pfam" id="PF00441">
    <property type="entry name" value="Acyl-CoA_dh_1"/>
    <property type="match status" value="1"/>
</dbReference>
<dbReference type="Proteomes" id="UP001434883">
    <property type="component" value="Unassembled WGS sequence"/>
</dbReference>
<comment type="catalytic activity">
    <reaction evidence="13">
        <text>octanoyl-CoA + oxidized [electron-transfer flavoprotein] + H(+) = (2E)-octenoyl-CoA + reduced [electron-transfer flavoprotein]</text>
        <dbReference type="Rhea" id="RHEA:48180"/>
        <dbReference type="Rhea" id="RHEA-COMP:10685"/>
        <dbReference type="Rhea" id="RHEA-COMP:10686"/>
        <dbReference type="ChEBI" id="CHEBI:15378"/>
        <dbReference type="ChEBI" id="CHEBI:57386"/>
        <dbReference type="ChEBI" id="CHEBI:57692"/>
        <dbReference type="ChEBI" id="CHEBI:58307"/>
        <dbReference type="ChEBI" id="CHEBI:62242"/>
    </reaction>
    <physiologicalReaction direction="left-to-right" evidence="13">
        <dbReference type="Rhea" id="RHEA:48181"/>
    </physiologicalReaction>
</comment>
<dbReference type="InterPro" id="IPR009075">
    <property type="entry name" value="AcylCo_DH/oxidase_C"/>
</dbReference>
<dbReference type="PANTHER" id="PTHR48083:SF2">
    <property type="entry name" value="MEDIUM-CHAIN SPECIFIC ACYL-COA DEHYDROGENASE, MITOCHONDRIAL"/>
    <property type="match status" value="1"/>
</dbReference>
<evidence type="ECO:0000256" key="16">
    <source>
        <dbReference type="RuleBase" id="RU362125"/>
    </source>
</evidence>
<protein>
    <recommendedName>
        <fullName evidence="4">Medium-chain specific acyl-CoA dehydrogenase, mitochondrial</fullName>
    </recommendedName>
</protein>
<comment type="catalytic activity">
    <reaction evidence="10">
        <text>decanoyl-CoA + oxidized [electron-transfer flavoprotein] + H(+) = (2E)-decenoyl-CoA + reduced [electron-transfer flavoprotein]</text>
        <dbReference type="Rhea" id="RHEA:48176"/>
        <dbReference type="Rhea" id="RHEA-COMP:10685"/>
        <dbReference type="Rhea" id="RHEA-COMP:10686"/>
        <dbReference type="ChEBI" id="CHEBI:15378"/>
        <dbReference type="ChEBI" id="CHEBI:57692"/>
        <dbReference type="ChEBI" id="CHEBI:58307"/>
        <dbReference type="ChEBI" id="CHEBI:61406"/>
        <dbReference type="ChEBI" id="CHEBI:61430"/>
    </reaction>
    <physiologicalReaction direction="left-to-right" evidence="10">
        <dbReference type="Rhea" id="RHEA:48177"/>
    </physiologicalReaction>
</comment>